<sequence length="128" mass="14548">METVKLQERKDKEVTTTGENYDTTTKNFVGDEEEFCIKTDEALVEKKNVLSLSLDYEGVISAWADKNLPWVIGDGRPELDLNDWWPEETVNDGNGKDYTDSSEDEYEVGKADDEGVEDEPCNEDAKEE</sequence>
<organism evidence="2 3">
    <name type="scientific">Heracleum sosnowskyi</name>
    <dbReference type="NCBI Taxonomy" id="360622"/>
    <lineage>
        <taxon>Eukaryota</taxon>
        <taxon>Viridiplantae</taxon>
        <taxon>Streptophyta</taxon>
        <taxon>Embryophyta</taxon>
        <taxon>Tracheophyta</taxon>
        <taxon>Spermatophyta</taxon>
        <taxon>Magnoliopsida</taxon>
        <taxon>eudicotyledons</taxon>
        <taxon>Gunneridae</taxon>
        <taxon>Pentapetalae</taxon>
        <taxon>asterids</taxon>
        <taxon>campanulids</taxon>
        <taxon>Apiales</taxon>
        <taxon>Apiaceae</taxon>
        <taxon>Apioideae</taxon>
        <taxon>apioid superclade</taxon>
        <taxon>Tordylieae</taxon>
        <taxon>Tordyliinae</taxon>
        <taxon>Heracleum</taxon>
    </lineage>
</organism>
<feature type="compositionally biased region" description="Acidic residues" evidence="1">
    <location>
        <begin position="114"/>
        <end position="128"/>
    </location>
</feature>
<evidence type="ECO:0000313" key="3">
    <source>
        <dbReference type="Proteomes" id="UP001237642"/>
    </source>
</evidence>
<proteinExistence type="predicted"/>
<comment type="caution">
    <text evidence="2">The sequence shown here is derived from an EMBL/GenBank/DDBJ whole genome shotgun (WGS) entry which is preliminary data.</text>
</comment>
<name>A0AAD8I6N4_9APIA</name>
<dbReference type="AlphaFoldDB" id="A0AAD8I6N4"/>
<gene>
    <name evidence="2" type="ORF">POM88_026270</name>
</gene>
<reference evidence="2" key="2">
    <citation type="submission" date="2023-05" db="EMBL/GenBank/DDBJ databases">
        <authorList>
            <person name="Schelkunov M.I."/>
        </authorList>
    </citation>
    <scope>NUCLEOTIDE SEQUENCE</scope>
    <source>
        <strain evidence="2">Hsosn_3</strain>
        <tissue evidence="2">Leaf</tissue>
    </source>
</reference>
<dbReference type="Proteomes" id="UP001237642">
    <property type="component" value="Unassembled WGS sequence"/>
</dbReference>
<keyword evidence="3" id="KW-1185">Reference proteome</keyword>
<protein>
    <submittedName>
        <fullName evidence="2">Uncharacterized protein</fullName>
    </submittedName>
</protein>
<evidence type="ECO:0000256" key="1">
    <source>
        <dbReference type="SAM" id="MobiDB-lite"/>
    </source>
</evidence>
<feature type="compositionally biased region" description="Basic and acidic residues" evidence="1">
    <location>
        <begin position="1"/>
        <end position="14"/>
    </location>
</feature>
<dbReference type="EMBL" id="JAUIZM010000006">
    <property type="protein sequence ID" value="KAK1379526.1"/>
    <property type="molecule type" value="Genomic_DNA"/>
</dbReference>
<feature type="region of interest" description="Disordered" evidence="1">
    <location>
        <begin position="81"/>
        <end position="128"/>
    </location>
</feature>
<feature type="region of interest" description="Disordered" evidence="1">
    <location>
        <begin position="1"/>
        <end position="22"/>
    </location>
</feature>
<accession>A0AAD8I6N4</accession>
<reference evidence="2" key="1">
    <citation type="submission" date="2023-02" db="EMBL/GenBank/DDBJ databases">
        <title>Genome of toxic invasive species Heracleum sosnowskyi carries increased number of genes despite the absence of recent whole-genome duplications.</title>
        <authorList>
            <person name="Schelkunov M."/>
            <person name="Shtratnikova V."/>
            <person name="Makarenko M."/>
            <person name="Klepikova A."/>
            <person name="Omelchenko D."/>
            <person name="Novikova G."/>
            <person name="Obukhova E."/>
            <person name="Bogdanov V."/>
            <person name="Penin A."/>
            <person name="Logacheva M."/>
        </authorList>
    </citation>
    <scope>NUCLEOTIDE SEQUENCE</scope>
    <source>
        <strain evidence="2">Hsosn_3</strain>
        <tissue evidence="2">Leaf</tissue>
    </source>
</reference>
<evidence type="ECO:0000313" key="2">
    <source>
        <dbReference type="EMBL" id="KAK1379526.1"/>
    </source>
</evidence>